<evidence type="ECO:0000256" key="4">
    <source>
        <dbReference type="ARBA" id="ARBA00022679"/>
    </source>
</evidence>
<dbReference type="InterPro" id="IPR011055">
    <property type="entry name" value="Dup_hybrid_motif"/>
</dbReference>
<accession>A0ABP9FJ72</accession>
<keyword evidence="9" id="KW-1185">Reference proteome</keyword>
<evidence type="ECO:0000313" key="8">
    <source>
        <dbReference type="EMBL" id="GAA4902139.1"/>
    </source>
</evidence>
<dbReference type="PROSITE" id="PS51093">
    <property type="entry name" value="PTS_EIIA_TYPE_1"/>
    <property type="match status" value="1"/>
</dbReference>
<proteinExistence type="predicted"/>
<keyword evidence="2" id="KW-0813">Transport</keyword>
<gene>
    <name evidence="8" type="ORF">GCM10025789_21010</name>
</gene>
<keyword evidence="4" id="KW-0808">Transferase</keyword>
<dbReference type="SUPFAM" id="SSF51261">
    <property type="entry name" value="Duplicated hybrid motif"/>
    <property type="match status" value="1"/>
</dbReference>
<evidence type="ECO:0000256" key="3">
    <source>
        <dbReference type="ARBA" id="ARBA00022597"/>
    </source>
</evidence>
<keyword evidence="3 8" id="KW-0762">Sugar transport</keyword>
<dbReference type="Pfam" id="PF00358">
    <property type="entry name" value="PTS_EIIA_1"/>
    <property type="match status" value="1"/>
</dbReference>
<feature type="domain" description="PTS EIIA type-1" evidence="7">
    <location>
        <begin position="19"/>
        <end position="123"/>
    </location>
</feature>
<evidence type="ECO:0000256" key="1">
    <source>
        <dbReference type="ARBA" id="ARBA00004496"/>
    </source>
</evidence>
<dbReference type="Gene3D" id="2.70.70.10">
    <property type="entry name" value="Glucose Permease (Domain IIA)"/>
    <property type="match status" value="1"/>
</dbReference>
<evidence type="ECO:0000256" key="5">
    <source>
        <dbReference type="ARBA" id="ARBA00022683"/>
    </source>
</evidence>
<comment type="caution">
    <text evidence="8">The sequence shown here is derived from an EMBL/GenBank/DDBJ whole genome shotgun (WGS) entry which is preliminary data.</text>
</comment>
<evidence type="ECO:0000256" key="6">
    <source>
        <dbReference type="ARBA" id="ARBA00022777"/>
    </source>
</evidence>
<organism evidence="8 9">
    <name type="scientific">Tessaracoccus lubricantis</name>
    <dbReference type="NCBI Taxonomy" id="545543"/>
    <lineage>
        <taxon>Bacteria</taxon>
        <taxon>Bacillati</taxon>
        <taxon>Actinomycetota</taxon>
        <taxon>Actinomycetes</taxon>
        <taxon>Propionibacteriales</taxon>
        <taxon>Propionibacteriaceae</taxon>
        <taxon>Tessaracoccus</taxon>
    </lineage>
</organism>
<keyword evidence="5" id="KW-0598">Phosphotransferase system</keyword>
<evidence type="ECO:0000256" key="2">
    <source>
        <dbReference type="ARBA" id="ARBA00022448"/>
    </source>
</evidence>
<dbReference type="EMBL" id="BAABLV010000035">
    <property type="protein sequence ID" value="GAA4902139.1"/>
    <property type="molecule type" value="Genomic_DNA"/>
</dbReference>
<evidence type="ECO:0000259" key="7">
    <source>
        <dbReference type="PROSITE" id="PS51093"/>
    </source>
</evidence>
<reference evidence="9" key="1">
    <citation type="journal article" date="2019" name="Int. J. Syst. Evol. Microbiol.">
        <title>The Global Catalogue of Microorganisms (GCM) 10K type strain sequencing project: providing services to taxonomists for standard genome sequencing and annotation.</title>
        <authorList>
            <consortium name="The Broad Institute Genomics Platform"/>
            <consortium name="The Broad Institute Genome Sequencing Center for Infectious Disease"/>
            <person name="Wu L."/>
            <person name="Ma J."/>
        </authorList>
    </citation>
    <scope>NUCLEOTIDE SEQUENCE [LARGE SCALE GENOMIC DNA]</scope>
    <source>
        <strain evidence="9">JCM 19125</strain>
    </source>
</reference>
<dbReference type="InterPro" id="IPR050890">
    <property type="entry name" value="PTS_EIIA_component"/>
</dbReference>
<keyword evidence="6" id="KW-0418">Kinase</keyword>
<sequence>MQILAPCAGRVIAMSDVDDPVFSQQIVGPGVGIQPQAGRAQVVAPADGRLLKVDPHAFILLVGDALGILVHVGINTVQLQGEGFEVLAAKGDAVTAGTPIVAWNPDDITQPGVSTTVVIAVMDHAPDSVEAPSVGTDVAAGDPLFTVD</sequence>
<dbReference type="PANTHER" id="PTHR45008:SF1">
    <property type="entry name" value="PTS SYSTEM GLUCOSE-SPECIFIC EIIA COMPONENT"/>
    <property type="match status" value="1"/>
</dbReference>
<dbReference type="PANTHER" id="PTHR45008">
    <property type="entry name" value="PTS SYSTEM GLUCOSE-SPECIFIC EIIA COMPONENT"/>
    <property type="match status" value="1"/>
</dbReference>
<name>A0ABP9FJ72_9ACTN</name>
<dbReference type="RefSeq" id="WP_345582603.1">
    <property type="nucleotide sequence ID" value="NZ_BAABLV010000035.1"/>
</dbReference>
<protein>
    <submittedName>
        <fullName evidence="8">PTS glucose transporter subunit IIA</fullName>
    </submittedName>
</protein>
<dbReference type="Proteomes" id="UP001501521">
    <property type="component" value="Unassembled WGS sequence"/>
</dbReference>
<evidence type="ECO:0000313" key="9">
    <source>
        <dbReference type="Proteomes" id="UP001501521"/>
    </source>
</evidence>
<dbReference type="InterPro" id="IPR001127">
    <property type="entry name" value="PTS_EIIA_1_perm"/>
</dbReference>
<comment type="subcellular location">
    <subcellularLocation>
        <location evidence="1">Cytoplasm</location>
    </subcellularLocation>
</comment>